<reference evidence="1 2" key="1">
    <citation type="submission" date="2017-02" db="EMBL/GenBank/DDBJ databases">
        <authorList>
            <person name="Peterson S.W."/>
        </authorList>
    </citation>
    <scope>NUCLEOTIDE SEQUENCE [LARGE SCALE GENOMIC DNA]</scope>
    <source>
        <strain evidence="1 2">DSM 18108</strain>
    </source>
</reference>
<dbReference type="STRING" id="393003.SAMN05660461_4902"/>
<dbReference type="InterPro" id="IPR045459">
    <property type="entry name" value="DUF5908"/>
</dbReference>
<gene>
    <name evidence="1" type="ORF">SAMN05660461_4902</name>
</gene>
<dbReference type="Pfam" id="PF19265">
    <property type="entry name" value="DUF5908"/>
    <property type="match status" value="1"/>
</dbReference>
<organism evidence="1 2">
    <name type="scientific">Chitinophaga ginsengisegetis</name>
    <dbReference type="NCBI Taxonomy" id="393003"/>
    <lineage>
        <taxon>Bacteria</taxon>
        <taxon>Pseudomonadati</taxon>
        <taxon>Bacteroidota</taxon>
        <taxon>Chitinophagia</taxon>
        <taxon>Chitinophagales</taxon>
        <taxon>Chitinophagaceae</taxon>
        <taxon>Chitinophaga</taxon>
    </lineage>
</organism>
<keyword evidence="2" id="KW-1185">Reference proteome</keyword>
<sequence>MPIEIRELIIKAEVAPDNASGGSAGSSTTAAADGSHATEAMIALCVEKVLQALKEKNER</sequence>
<name>A0A1T5P8C6_9BACT</name>
<proteinExistence type="predicted"/>
<evidence type="ECO:0000313" key="1">
    <source>
        <dbReference type="EMBL" id="SKD09024.1"/>
    </source>
</evidence>
<dbReference type="AlphaFoldDB" id="A0A1T5P8C6"/>
<dbReference type="EMBL" id="FUZZ01000004">
    <property type="protein sequence ID" value="SKD09024.1"/>
    <property type="molecule type" value="Genomic_DNA"/>
</dbReference>
<evidence type="ECO:0000313" key="2">
    <source>
        <dbReference type="Proteomes" id="UP000190166"/>
    </source>
</evidence>
<dbReference type="RefSeq" id="WP_079472169.1">
    <property type="nucleotide sequence ID" value="NZ_FUZZ01000004.1"/>
</dbReference>
<protein>
    <submittedName>
        <fullName evidence="1">Uncharacterized protein</fullName>
    </submittedName>
</protein>
<dbReference type="Proteomes" id="UP000190166">
    <property type="component" value="Unassembled WGS sequence"/>
</dbReference>
<accession>A0A1T5P8C6</accession>